<dbReference type="STRING" id="1328760.A0A165HWH5"/>
<dbReference type="SUPFAM" id="SSF51161">
    <property type="entry name" value="Trimeric LpxA-like enzymes"/>
    <property type="match status" value="1"/>
</dbReference>
<dbReference type="GO" id="GO:0005851">
    <property type="term" value="C:eukaryotic translation initiation factor 2B complex"/>
    <property type="evidence" value="ECO:0007669"/>
    <property type="project" value="TreeGrafter"/>
</dbReference>
<dbReference type="InterPro" id="IPR011004">
    <property type="entry name" value="Trimer_LpxA-like_sf"/>
</dbReference>
<dbReference type="Proteomes" id="UP000076632">
    <property type="component" value="Unassembled WGS sequence"/>
</dbReference>
<keyword evidence="17" id="KW-1185">Reference proteome</keyword>
<dbReference type="GO" id="GO:0005085">
    <property type="term" value="F:guanyl-nucleotide exchange factor activity"/>
    <property type="evidence" value="ECO:0007669"/>
    <property type="project" value="TreeGrafter"/>
</dbReference>
<comment type="subunit">
    <text evidence="12">Component of the translation initiation factor 2B (eIF2B) complex which is a heterodecamer of two sets of five different subunits: alpha, beta, gamma, delta and epsilon. Subunits alpha, beta and delta comprise a regulatory subcomplex and subunits epsilon and gamma comprise a catalytic subcomplex. Within the complex, the hexameric regulatory complex resides at the center, with the two heterodimeric catalytic subcomplexes bound on opposite sides.</text>
</comment>
<dbReference type="InterPro" id="IPR056764">
    <property type="entry name" value="LbH_EIF2B3/5"/>
</dbReference>
<dbReference type="GO" id="GO:0002183">
    <property type="term" value="P:cytoplasmic translational initiation"/>
    <property type="evidence" value="ECO:0007669"/>
    <property type="project" value="TreeGrafter"/>
</dbReference>
<dbReference type="AlphaFoldDB" id="A0A165HWH5"/>
<evidence type="ECO:0000256" key="13">
    <source>
        <dbReference type="SAM" id="MobiDB-lite"/>
    </source>
</evidence>
<evidence type="ECO:0000256" key="4">
    <source>
        <dbReference type="ARBA" id="ARBA00022490"/>
    </source>
</evidence>
<evidence type="ECO:0000256" key="2">
    <source>
        <dbReference type="ARBA" id="ARBA00007878"/>
    </source>
</evidence>
<evidence type="ECO:0000256" key="12">
    <source>
        <dbReference type="ARBA" id="ARBA00046432"/>
    </source>
</evidence>
<dbReference type="EMBL" id="KV407456">
    <property type="protein sequence ID" value="KZF24023.1"/>
    <property type="molecule type" value="Genomic_DNA"/>
</dbReference>
<dbReference type="OMA" id="NCVINPK"/>
<dbReference type="OrthoDB" id="10250549at2759"/>
<evidence type="ECO:0000256" key="9">
    <source>
        <dbReference type="ARBA" id="ARBA00044196"/>
    </source>
</evidence>
<evidence type="ECO:0000259" key="14">
    <source>
        <dbReference type="Pfam" id="PF00483"/>
    </source>
</evidence>
<comment type="function">
    <text evidence="11">Acts as a component of the translation initiation factor 2B (eIF2B) complex, which catalyzes the exchange of GDP for GTP on the eukaryotic initiation factor 2 (eIF2) complex gamma subunit. Its guanine nucleotide exchange factor activity is repressed when bound to eIF2 complex phosphorylated on the alpha subunit, thereby limiting the amount of methionyl-initiator methionine tRNA available to the ribosome and consequently global translation is repressed.</text>
</comment>
<sequence length="580" mass="62786">MPHAQTVPPPGFQALILCGPGVSLNTFTSSPEEFPKALVPIANRPMVWYPLDWCYRSGITNITVITSPSSVAALEAAFSQNPHLTSLPAPKPDIIAPEGLSQASSTDETVGTAQIFRLPEVKAAITGDFVVLPCDLVCELGGEALVEPWMIEEAGLGGATGGKQGSFGPKMSIGGEKGGRRGGLGVWYQTKGEHAVKGEETDFIATSPLSRPVVPPAQSSLRNHISNLVTSFPTDTLNDITAERKFFPVRHALVRRHARIKLLTSYRDAHLYFFPHWVLDMVNKNPKFDSLAEDVVGWWAKAGWQEGLSEKLGLREIFEGAEENEGEDGLMRSGILEEDVDLGSMSTTWTSKPESDDSTDDEPTQFASRVRDPSGSDSSSPVPPPKSKLQTPPMLAYVHPEKSDQLIRRVDTAPLLLSISLRLAKLESIEEVGKAAASPFAHNSKVAYPQGIAQRSTVTRADCLLGDNVTVEEKAVIKETVIGPNCQIGSGVRLTRCLLMDGAVIGERCQLTGCVVGRRSKIGRESILKDCEVQDNNVVPDETDAKNEKFMVFEGLEDDEDGGDFDMVDDSGDMDAEMAI</sequence>
<dbReference type="InParanoid" id="A0A165HWH5"/>
<dbReference type="SUPFAM" id="SSF53448">
    <property type="entry name" value="Nucleotide-diphospho-sugar transferases"/>
    <property type="match status" value="1"/>
</dbReference>
<dbReference type="PANTHER" id="PTHR45989:SF1">
    <property type="entry name" value="TRANSLATION INITIATION FACTOR EIF-2B SUBUNIT GAMMA"/>
    <property type="match status" value="1"/>
</dbReference>
<evidence type="ECO:0000256" key="11">
    <source>
        <dbReference type="ARBA" id="ARBA00045373"/>
    </source>
</evidence>
<dbReference type="RefSeq" id="XP_018189578.1">
    <property type="nucleotide sequence ID" value="XM_018335866.1"/>
</dbReference>
<dbReference type="GO" id="GO:0003743">
    <property type="term" value="F:translation initiation factor activity"/>
    <property type="evidence" value="ECO:0007669"/>
    <property type="project" value="UniProtKB-KW"/>
</dbReference>
<dbReference type="GeneID" id="28901003"/>
<dbReference type="PANTHER" id="PTHR45989">
    <property type="entry name" value="TRANSLATION INITIATION FACTOR EIF-2B SUBUNIT GAMMA"/>
    <property type="match status" value="1"/>
</dbReference>
<evidence type="ECO:0000256" key="7">
    <source>
        <dbReference type="ARBA" id="ARBA00030179"/>
    </source>
</evidence>
<dbReference type="InterPro" id="IPR005835">
    <property type="entry name" value="NTP_transferase_dom"/>
</dbReference>
<name>A0A165HWH5_XYLHT</name>
<evidence type="ECO:0000256" key="5">
    <source>
        <dbReference type="ARBA" id="ARBA00022540"/>
    </source>
</evidence>
<feature type="domain" description="EIF2B subunit epsilon/gamma LbH" evidence="15">
    <location>
        <begin position="454"/>
        <end position="539"/>
    </location>
</feature>
<evidence type="ECO:0000259" key="15">
    <source>
        <dbReference type="Pfam" id="PF25084"/>
    </source>
</evidence>
<reference evidence="16 17" key="1">
    <citation type="journal article" date="2016" name="Fungal Biol.">
        <title>The genome of Xylona heveae provides a window into fungal endophytism.</title>
        <authorList>
            <person name="Gazis R."/>
            <person name="Kuo A."/>
            <person name="Riley R."/>
            <person name="LaButti K."/>
            <person name="Lipzen A."/>
            <person name="Lin J."/>
            <person name="Amirebrahimi M."/>
            <person name="Hesse C.N."/>
            <person name="Spatafora J.W."/>
            <person name="Henrissat B."/>
            <person name="Hainaut M."/>
            <person name="Grigoriev I.V."/>
            <person name="Hibbett D.S."/>
        </authorList>
    </citation>
    <scope>NUCLEOTIDE SEQUENCE [LARGE SCALE GENOMIC DNA]</scope>
    <source>
        <strain evidence="16 17">TC161</strain>
    </source>
</reference>
<dbReference type="Gene3D" id="2.160.10.10">
    <property type="entry name" value="Hexapeptide repeat proteins"/>
    <property type="match status" value="1"/>
</dbReference>
<feature type="region of interest" description="Disordered" evidence="13">
    <location>
        <begin position="343"/>
        <end position="393"/>
    </location>
</feature>
<dbReference type="InterPro" id="IPR029044">
    <property type="entry name" value="Nucleotide-diphossugar_trans"/>
</dbReference>
<protein>
    <recommendedName>
        <fullName evidence="3">Mannose-1-phosphate guanyltransferase</fullName>
    </recommendedName>
    <alternativeName>
        <fullName evidence="8">GDP-mannose pyrophosphorylase</fullName>
    </alternativeName>
    <alternativeName>
        <fullName evidence="7">GTP-mannose-1-phosphate guanylyltransferase</fullName>
    </alternativeName>
    <alternativeName>
        <fullName evidence="9">Translation initiation factor eIF2B subunit gamma</fullName>
    </alternativeName>
    <alternativeName>
        <fullName evidence="10">eIF2B GDP-GTP exchange factor subunit gamma</fullName>
    </alternativeName>
</protein>
<feature type="domain" description="Nucleotidyl transferase" evidence="14">
    <location>
        <begin position="33"/>
        <end position="148"/>
    </location>
</feature>
<dbReference type="Pfam" id="PF25084">
    <property type="entry name" value="LbH_EIF2B"/>
    <property type="match status" value="1"/>
</dbReference>
<evidence type="ECO:0000256" key="3">
    <source>
        <dbReference type="ARBA" id="ARBA00018601"/>
    </source>
</evidence>
<dbReference type="Gene3D" id="3.90.550.10">
    <property type="entry name" value="Spore Coat Polysaccharide Biosynthesis Protein SpsA, Chain A"/>
    <property type="match status" value="1"/>
</dbReference>
<evidence type="ECO:0000256" key="1">
    <source>
        <dbReference type="ARBA" id="ARBA00004514"/>
    </source>
</evidence>
<dbReference type="CDD" id="cd04652">
    <property type="entry name" value="LbH_eIF2B_gamma_C"/>
    <property type="match status" value="1"/>
</dbReference>
<evidence type="ECO:0000256" key="6">
    <source>
        <dbReference type="ARBA" id="ARBA00022917"/>
    </source>
</evidence>
<dbReference type="Pfam" id="PF00483">
    <property type="entry name" value="NTP_transferase"/>
    <property type="match status" value="1"/>
</dbReference>
<keyword evidence="6" id="KW-0648">Protein biosynthesis</keyword>
<keyword evidence="4" id="KW-0963">Cytoplasm</keyword>
<evidence type="ECO:0000313" key="16">
    <source>
        <dbReference type="EMBL" id="KZF24023.1"/>
    </source>
</evidence>
<accession>A0A165HWH5</accession>
<dbReference type="InterPro" id="IPR051960">
    <property type="entry name" value="eIF2B_gamma"/>
</dbReference>
<gene>
    <name evidence="16" type="ORF">L228DRAFT_281137</name>
</gene>
<comment type="similarity">
    <text evidence="2">Belongs to the eIF-2B gamma/epsilon subunits family.</text>
</comment>
<evidence type="ECO:0000256" key="8">
    <source>
        <dbReference type="ARBA" id="ARBA00031190"/>
    </source>
</evidence>
<evidence type="ECO:0000256" key="10">
    <source>
        <dbReference type="ARBA" id="ARBA00044229"/>
    </source>
</evidence>
<keyword evidence="5 16" id="KW-0396">Initiation factor</keyword>
<organism evidence="16 17">
    <name type="scientific">Xylona heveae (strain CBS 132557 / TC161)</name>
    <dbReference type="NCBI Taxonomy" id="1328760"/>
    <lineage>
        <taxon>Eukaryota</taxon>
        <taxon>Fungi</taxon>
        <taxon>Dikarya</taxon>
        <taxon>Ascomycota</taxon>
        <taxon>Pezizomycotina</taxon>
        <taxon>Xylonomycetes</taxon>
        <taxon>Xylonales</taxon>
        <taxon>Xylonaceae</taxon>
        <taxon>Xylona</taxon>
    </lineage>
</organism>
<evidence type="ECO:0000313" key="17">
    <source>
        <dbReference type="Proteomes" id="UP000076632"/>
    </source>
</evidence>
<proteinExistence type="inferred from homology"/>
<comment type="subcellular location">
    <subcellularLocation>
        <location evidence="1">Cytoplasm</location>
        <location evidence="1">Cytosol</location>
    </subcellularLocation>
</comment>
<dbReference type="GO" id="GO:0005829">
    <property type="term" value="C:cytosol"/>
    <property type="evidence" value="ECO:0007669"/>
    <property type="project" value="UniProtKB-SubCell"/>
</dbReference>